<protein>
    <submittedName>
        <fullName evidence="1">Uncharacterized protein</fullName>
    </submittedName>
</protein>
<comment type="caution">
    <text evidence="1">The sequence shown here is derived from an EMBL/GenBank/DDBJ whole genome shotgun (WGS) entry which is preliminary data.</text>
</comment>
<gene>
    <name evidence="1" type="ORF">NQ314_003509</name>
</gene>
<organism evidence="1 2">
    <name type="scientific">Rhamnusium bicolor</name>
    <dbReference type="NCBI Taxonomy" id="1586634"/>
    <lineage>
        <taxon>Eukaryota</taxon>
        <taxon>Metazoa</taxon>
        <taxon>Ecdysozoa</taxon>
        <taxon>Arthropoda</taxon>
        <taxon>Hexapoda</taxon>
        <taxon>Insecta</taxon>
        <taxon>Pterygota</taxon>
        <taxon>Neoptera</taxon>
        <taxon>Endopterygota</taxon>
        <taxon>Coleoptera</taxon>
        <taxon>Polyphaga</taxon>
        <taxon>Cucujiformia</taxon>
        <taxon>Chrysomeloidea</taxon>
        <taxon>Cerambycidae</taxon>
        <taxon>Lepturinae</taxon>
        <taxon>Rhagiini</taxon>
        <taxon>Rhamnusium</taxon>
    </lineage>
</organism>
<sequence length="117" mass="13452">MGLGITNEDRVRLYHNLVNCRRALVDHDILRKPTDSSGSFLRNTLRRLSKHKLDKLRQEHGGDTGETYKGFHYAFWAFSRQPLPQSISRIPEADEQVMLQVFQIILTYAGLGQNGKL</sequence>
<accession>A0AAV8ZNI2</accession>
<dbReference type="AlphaFoldDB" id="A0AAV8ZNI2"/>
<dbReference type="Proteomes" id="UP001162156">
    <property type="component" value="Unassembled WGS sequence"/>
</dbReference>
<evidence type="ECO:0000313" key="2">
    <source>
        <dbReference type="Proteomes" id="UP001162156"/>
    </source>
</evidence>
<evidence type="ECO:0000313" key="1">
    <source>
        <dbReference type="EMBL" id="KAJ8966475.1"/>
    </source>
</evidence>
<keyword evidence="2" id="KW-1185">Reference proteome</keyword>
<reference evidence="1" key="1">
    <citation type="journal article" date="2023" name="Insect Mol. Biol.">
        <title>Genome sequencing provides insights into the evolution of gene families encoding plant cell wall-degrading enzymes in longhorned beetles.</title>
        <authorList>
            <person name="Shin N.R."/>
            <person name="Okamura Y."/>
            <person name="Kirsch R."/>
            <person name="Pauchet Y."/>
        </authorList>
    </citation>
    <scope>NUCLEOTIDE SEQUENCE</scope>
    <source>
        <strain evidence="1">RBIC_L_NR</strain>
    </source>
</reference>
<name>A0AAV8ZNI2_9CUCU</name>
<proteinExistence type="predicted"/>
<dbReference type="EMBL" id="JANEYF010000999">
    <property type="protein sequence ID" value="KAJ8966475.1"/>
    <property type="molecule type" value="Genomic_DNA"/>
</dbReference>